<keyword evidence="5" id="KW-0539">Nucleus</keyword>
<keyword evidence="4 6" id="KW-0694">RNA-binding</keyword>
<dbReference type="SUPFAM" id="SSF54928">
    <property type="entry name" value="RNA-binding domain, RBD"/>
    <property type="match status" value="1"/>
</dbReference>
<reference evidence="9" key="1">
    <citation type="submission" date="2021-01" db="EMBL/GenBank/DDBJ databases">
        <title>Adiantum capillus-veneris genome.</title>
        <authorList>
            <person name="Fang Y."/>
            <person name="Liao Q."/>
        </authorList>
    </citation>
    <scope>NUCLEOTIDE SEQUENCE</scope>
    <source>
        <strain evidence="9">H3</strain>
        <tissue evidence="9">Leaf</tissue>
    </source>
</reference>
<evidence type="ECO:0000256" key="2">
    <source>
        <dbReference type="ARBA" id="ARBA00022448"/>
    </source>
</evidence>
<dbReference type="Proteomes" id="UP000886520">
    <property type="component" value="Chromosome 13"/>
</dbReference>
<dbReference type="InterPro" id="IPR025715">
    <property type="entry name" value="FoP_C"/>
</dbReference>
<dbReference type="OrthoDB" id="1049195at2759"/>
<dbReference type="PANTHER" id="PTHR19965">
    <property type="entry name" value="RNA AND EXPORT FACTOR BINDING PROTEIN"/>
    <property type="match status" value="1"/>
</dbReference>
<evidence type="ECO:0000256" key="1">
    <source>
        <dbReference type="ARBA" id="ARBA00004123"/>
    </source>
</evidence>
<dbReference type="CDD" id="cd12680">
    <property type="entry name" value="RRM_THOC4"/>
    <property type="match status" value="1"/>
</dbReference>
<dbReference type="InterPro" id="IPR035979">
    <property type="entry name" value="RBD_domain_sf"/>
</dbReference>
<evidence type="ECO:0000256" key="4">
    <source>
        <dbReference type="ARBA" id="ARBA00022884"/>
    </source>
</evidence>
<evidence type="ECO:0000256" key="7">
    <source>
        <dbReference type="SAM" id="MobiDB-lite"/>
    </source>
</evidence>
<feature type="compositionally biased region" description="Basic and acidic residues" evidence="7">
    <location>
        <begin position="238"/>
        <end position="250"/>
    </location>
</feature>
<name>A0A9D4UPP9_ADICA</name>
<evidence type="ECO:0000256" key="6">
    <source>
        <dbReference type="PROSITE-ProRule" id="PRU00176"/>
    </source>
</evidence>
<evidence type="ECO:0000259" key="8">
    <source>
        <dbReference type="PROSITE" id="PS50102"/>
    </source>
</evidence>
<dbReference type="PROSITE" id="PS50102">
    <property type="entry name" value="RRM"/>
    <property type="match status" value="1"/>
</dbReference>
<dbReference type="AlphaFoldDB" id="A0A9D4UPP9"/>
<keyword evidence="10" id="KW-1185">Reference proteome</keyword>
<feature type="region of interest" description="Disordered" evidence="7">
    <location>
        <begin position="210"/>
        <end position="250"/>
    </location>
</feature>
<dbReference type="Pfam" id="PF00076">
    <property type="entry name" value="RRM_1"/>
    <property type="match status" value="1"/>
</dbReference>
<comment type="subcellular location">
    <subcellularLocation>
        <location evidence="1">Nucleus</location>
    </subcellularLocation>
</comment>
<dbReference type="SMART" id="SM00360">
    <property type="entry name" value="RRM"/>
    <property type="match status" value="1"/>
</dbReference>
<dbReference type="GO" id="GO:0005634">
    <property type="term" value="C:nucleus"/>
    <property type="evidence" value="ECO:0007669"/>
    <property type="project" value="UniProtKB-SubCell"/>
</dbReference>
<feature type="compositionally biased region" description="Basic residues" evidence="7">
    <location>
        <begin position="25"/>
        <end position="34"/>
    </location>
</feature>
<dbReference type="GO" id="GO:0003729">
    <property type="term" value="F:mRNA binding"/>
    <property type="evidence" value="ECO:0007669"/>
    <property type="project" value="TreeGrafter"/>
</dbReference>
<dbReference type="PANTHER" id="PTHR19965:SF35">
    <property type="entry name" value="RNA ANNEALING PROTEIN YRA1"/>
    <property type="match status" value="1"/>
</dbReference>
<feature type="domain" description="RRM" evidence="8">
    <location>
        <begin position="94"/>
        <end position="171"/>
    </location>
</feature>
<dbReference type="InterPro" id="IPR051229">
    <property type="entry name" value="ALYREF_mRNA_export"/>
</dbReference>
<feature type="region of interest" description="Disordered" evidence="7">
    <location>
        <begin position="16"/>
        <end position="52"/>
    </location>
</feature>
<keyword evidence="2" id="KW-0813">Transport</keyword>
<dbReference type="InterPro" id="IPR000504">
    <property type="entry name" value="RRM_dom"/>
</dbReference>
<sequence length="250" mass="27365">MNLDKALDDIIKINKQSTRGGAGGRRGRGGRFRGGRQGGLGSRGGGRTGAFLRPRRPSAYQIAKSFLSRRPDGGWRRDMFEDAVGSALGIETSTKLYISNLDYGVSNEDIKELFSEMGDLKHYGIHYDRSGRSIGTADVVYLRRPDALAAMKRYNNVQLDGKPMKIELIGTNILPPAVRGVYGGAPLGRGRLSTSMRGGGARGRGFGFRRFRGRGGRGRGRRLAEDRKGPTVEDLDADLEKYHKDAMQTS</sequence>
<feature type="compositionally biased region" description="Gly residues" evidence="7">
    <location>
        <begin position="35"/>
        <end position="48"/>
    </location>
</feature>
<keyword evidence="3" id="KW-0509">mRNA transport</keyword>
<evidence type="ECO:0000313" key="10">
    <source>
        <dbReference type="Proteomes" id="UP000886520"/>
    </source>
</evidence>
<feature type="compositionally biased region" description="Basic residues" evidence="7">
    <location>
        <begin position="210"/>
        <end position="221"/>
    </location>
</feature>
<gene>
    <name evidence="9" type="ORF">GOP47_0013803</name>
</gene>
<evidence type="ECO:0000256" key="3">
    <source>
        <dbReference type="ARBA" id="ARBA00022816"/>
    </source>
</evidence>
<dbReference type="FunFam" id="3.30.70.330:FF:000273">
    <property type="entry name" value="THO complex subunit 4"/>
    <property type="match status" value="1"/>
</dbReference>
<dbReference type="EMBL" id="JABFUD020000013">
    <property type="protein sequence ID" value="KAI5071552.1"/>
    <property type="molecule type" value="Genomic_DNA"/>
</dbReference>
<dbReference type="SMART" id="SM01218">
    <property type="entry name" value="FoP_duplication"/>
    <property type="match status" value="1"/>
</dbReference>
<comment type="caution">
    <text evidence="9">The sequence shown here is derived from an EMBL/GenBank/DDBJ whole genome shotgun (WGS) entry which is preliminary data.</text>
</comment>
<accession>A0A9D4UPP9</accession>
<dbReference type="Pfam" id="PF13865">
    <property type="entry name" value="FoP_duplication"/>
    <property type="match status" value="1"/>
</dbReference>
<organism evidence="9 10">
    <name type="scientific">Adiantum capillus-veneris</name>
    <name type="common">Maidenhair fern</name>
    <dbReference type="NCBI Taxonomy" id="13818"/>
    <lineage>
        <taxon>Eukaryota</taxon>
        <taxon>Viridiplantae</taxon>
        <taxon>Streptophyta</taxon>
        <taxon>Embryophyta</taxon>
        <taxon>Tracheophyta</taxon>
        <taxon>Polypodiopsida</taxon>
        <taxon>Polypodiidae</taxon>
        <taxon>Polypodiales</taxon>
        <taxon>Pteridineae</taxon>
        <taxon>Pteridaceae</taxon>
        <taxon>Vittarioideae</taxon>
        <taxon>Adiantum</taxon>
    </lineage>
</organism>
<protein>
    <recommendedName>
        <fullName evidence="8">RRM domain-containing protein</fullName>
    </recommendedName>
</protein>
<dbReference type="InterPro" id="IPR012677">
    <property type="entry name" value="Nucleotide-bd_a/b_plait_sf"/>
</dbReference>
<feature type="compositionally biased region" description="Basic and acidic residues" evidence="7">
    <location>
        <begin position="222"/>
        <end position="231"/>
    </location>
</feature>
<proteinExistence type="predicted"/>
<evidence type="ECO:0000256" key="5">
    <source>
        <dbReference type="ARBA" id="ARBA00023242"/>
    </source>
</evidence>
<evidence type="ECO:0000313" key="9">
    <source>
        <dbReference type="EMBL" id="KAI5071552.1"/>
    </source>
</evidence>
<dbReference type="GO" id="GO:0006406">
    <property type="term" value="P:mRNA export from nucleus"/>
    <property type="evidence" value="ECO:0007669"/>
    <property type="project" value="TreeGrafter"/>
</dbReference>
<dbReference type="Gene3D" id="3.30.70.330">
    <property type="match status" value="1"/>
</dbReference>